<protein>
    <recommendedName>
        <fullName evidence="4">NUMOD4 domain-containing protein</fullName>
    </recommendedName>
</protein>
<evidence type="ECO:0000313" key="3">
    <source>
        <dbReference type="Proteomes" id="UP000664163"/>
    </source>
</evidence>
<accession>A0ABS3EUC3</accession>
<keyword evidence="3" id="KW-1185">Reference proteome</keyword>
<comment type="caution">
    <text evidence="2">The sequence shown here is derived from an EMBL/GenBank/DDBJ whole genome shotgun (WGS) entry which is preliminary data.</text>
</comment>
<organism evidence="2 3">
    <name type="scientific">[Muricauda] lutisoli</name>
    <dbReference type="NCBI Taxonomy" id="2816035"/>
    <lineage>
        <taxon>Bacteria</taxon>
        <taxon>Pseudomonadati</taxon>
        <taxon>Bacteroidota</taxon>
        <taxon>Flavobacteriia</taxon>
        <taxon>Flavobacteriales</taxon>
        <taxon>Flavobacteriaceae</taxon>
        <taxon>Allomuricauda</taxon>
    </lineage>
</organism>
<dbReference type="Proteomes" id="UP000664163">
    <property type="component" value="Unassembled WGS sequence"/>
</dbReference>
<dbReference type="EMBL" id="JAFLND010000001">
    <property type="protein sequence ID" value="MBO0329755.1"/>
    <property type="molecule type" value="Genomic_DNA"/>
</dbReference>
<evidence type="ECO:0000256" key="1">
    <source>
        <dbReference type="SAM" id="Phobius"/>
    </source>
</evidence>
<feature type="transmembrane region" description="Helical" evidence="1">
    <location>
        <begin position="129"/>
        <end position="151"/>
    </location>
</feature>
<gene>
    <name evidence="2" type="ORF">J0X13_04300</name>
</gene>
<keyword evidence="1" id="KW-0812">Transmembrane</keyword>
<reference evidence="2 3" key="1">
    <citation type="submission" date="2021-03" db="EMBL/GenBank/DDBJ databases">
        <title>Muricauda sp. CAU 1631 isolated from Incheon.</title>
        <authorList>
            <person name="Kim W."/>
        </authorList>
    </citation>
    <scope>NUCLEOTIDE SEQUENCE [LARGE SCALE GENOMIC DNA]</scope>
    <source>
        <strain evidence="2 3">CAU 1631</strain>
    </source>
</reference>
<keyword evidence="1" id="KW-0472">Membrane</keyword>
<keyword evidence="1" id="KW-1133">Transmembrane helix</keyword>
<dbReference type="RefSeq" id="WP_207070213.1">
    <property type="nucleotide sequence ID" value="NZ_JAFLND010000001.1"/>
</dbReference>
<proteinExistence type="predicted"/>
<name>A0ABS3EUC3_9FLAO</name>
<sequence length="157" mass="18304">MKIKHNDMDESYPIPLRSWQTGYLSSGKYRNYTITDYHGIYELWKVDERTGELKFNMLIDSNSGKNLVRKEPRRFKLNPLGFQHYDRNLILRDVVKWNMKRMQDALSFGTKKNDPLKNDSWFKRNFDGLSVGVVSGIVSGIIIIIIGIILISNGINY</sequence>
<evidence type="ECO:0008006" key="4">
    <source>
        <dbReference type="Google" id="ProtNLM"/>
    </source>
</evidence>
<evidence type="ECO:0000313" key="2">
    <source>
        <dbReference type="EMBL" id="MBO0329755.1"/>
    </source>
</evidence>